<feature type="transmembrane region" description="Helical" evidence="15">
    <location>
        <begin position="325"/>
        <end position="346"/>
    </location>
</feature>
<evidence type="ECO:0000256" key="12">
    <source>
        <dbReference type="ARBA" id="ARBA00023180"/>
    </source>
</evidence>
<dbReference type="InterPro" id="IPR011992">
    <property type="entry name" value="EF-hand-dom_pair"/>
</dbReference>
<dbReference type="InterPro" id="IPR018247">
    <property type="entry name" value="EF_Hand_1_Ca_BS"/>
</dbReference>
<dbReference type="PROSITE" id="PS00018">
    <property type="entry name" value="EF_HAND_1"/>
    <property type="match status" value="1"/>
</dbReference>
<evidence type="ECO:0000256" key="15">
    <source>
        <dbReference type="SAM" id="Phobius"/>
    </source>
</evidence>
<dbReference type="PANTHER" id="PTHR45628">
    <property type="entry name" value="VOLTAGE-DEPENDENT CALCIUM CHANNEL TYPE A SUBUNIT ALPHA-1"/>
    <property type="match status" value="1"/>
</dbReference>
<evidence type="ECO:0000256" key="9">
    <source>
        <dbReference type="ARBA" id="ARBA00022989"/>
    </source>
</evidence>
<dbReference type="Pfam" id="PF00520">
    <property type="entry name" value="Ion_trans"/>
    <property type="match status" value="1"/>
</dbReference>
<feature type="domain" description="EF-hand" evidence="16">
    <location>
        <begin position="415"/>
        <end position="450"/>
    </location>
</feature>
<proteinExistence type="predicted"/>
<dbReference type="EMBL" id="CAXAMM010043461">
    <property type="protein sequence ID" value="CAK9110129.1"/>
    <property type="molecule type" value="Genomic_DNA"/>
</dbReference>
<keyword evidence="4" id="KW-0109">Calcium transport</keyword>
<sequence length="587" mass="66817">MESTESFKELLAKLAIRHESEVAELRARLAELEQQQLKVQTAVSVEGEAEAGRGSRQSEELRASKQWSFISSLWRSGGERQMRATSSGLGLRRILQEGQPKPSLISGASHFLHGAENTLVVALLFKYLEWWHQLHEPPRSGCLVRVLHSRTFQNISMIAILFNAVWITYLTDWSLQHPMGGNPQEYQMVDLAFIVFFFLELVLRLAVHRLYFFINYNAGWNLLDFTLVVLSLLELTVSWSSGRDTNGTVTYLRVLRLLKFARILRSLKVITAFRELAMMLESFRSCLAAMFWSLILLIFLVFLCALLFAQGVADALQAQQAPPELLDLVMETFGSVLKTMLSLYMAVTGGNDWSMYYGILESLGSFYHLIFIAYTFFFAFAIFNILTGIFVERAVAASLPDREQQILLERRKLLEQANELRDLFSCMDLDDSGNISLEEFLCCMKDPRIVAYMSSVGVSVHDVQHLFKIVANENDEVDIDRFVDGCMAIKGSATALDMQKQLYYIQELSRTLQTWERNFWPNLLQSAQVPAAAGRQWDPVLSLPEGYYLACRCSTTLRSTALAFGVYISSAAYWKPYAEEVLRRNQA</sequence>
<feature type="transmembrane region" description="Helical" evidence="15">
    <location>
        <begin position="191"/>
        <end position="207"/>
    </location>
</feature>
<evidence type="ECO:0000256" key="11">
    <source>
        <dbReference type="ARBA" id="ARBA00023136"/>
    </source>
</evidence>
<evidence type="ECO:0000313" key="18">
    <source>
        <dbReference type="Proteomes" id="UP001642464"/>
    </source>
</evidence>
<evidence type="ECO:0000256" key="7">
    <source>
        <dbReference type="ARBA" id="ARBA00022837"/>
    </source>
</evidence>
<dbReference type="SMART" id="SM00054">
    <property type="entry name" value="EFh"/>
    <property type="match status" value="1"/>
</dbReference>
<dbReference type="PANTHER" id="PTHR45628:SF7">
    <property type="entry name" value="VOLTAGE-DEPENDENT CALCIUM CHANNEL TYPE A SUBUNIT ALPHA-1"/>
    <property type="match status" value="1"/>
</dbReference>
<comment type="caution">
    <text evidence="17">The sequence shown here is derived from an EMBL/GenBank/DDBJ whole genome shotgun (WGS) entry which is preliminary data.</text>
</comment>
<feature type="coiled-coil region" evidence="14">
    <location>
        <begin position="15"/>
        <end position="42"/>
    </location>
</feature>
<keyword evidence="8" id="KW-0851">Voltage-gated channel</keyword>
<keyword evidence="6 15" id="KW-0812">Transmembrane</keyword>
<evidence type="ECO:0000259" key="16">
    <source>
        <dbReference type="PROSITE" id="PS50222"/>
    </source>
</evidence>
<comment type="subcellular location">
    <subcellularLocation>
        <location evidence="1">Membrane</location>
        <topology evidence="1">Multi-pass membrane protein</topology>
    </subcellularLocation>
</comment>
<keyword evidence="10" id="KW-0406">Ion transport</keyword>
<dbReference type="SUPFAM" id="SSF81324">
    <property type="entry name" value="Voltage-gated potassium channels"/>
    <property type="match status" value="1"/>
</dbReference>
<evidence type="ECO:0000256" key="3">
    <source>
        <dbReference type="ARBA" id="ARBA00022553"/>
    </source>
</evidence>
<dbReference type="InterPro" id="IPR005821">
    <property type="entry name" value="Ion_trans_dom"/>
</dbReference>
<keyword evidence="18" id="KW-1185">Reference proteome</keyword>
<dbReference type="InterPro" id="IPR002048">
    <property type="entry name" value="EF_hand_dom"/>
</dbReference>
<feature type="transmembrane region" description="Helical" evidence="15">
    <location>
        <begin position="366"/>
        <end position="391"/>
    </location>
</feature>
<dbReference type="InterPro" id="IPR027359">
    <property type="entry name" value="Volt_channel_dom_sf"/>
</dbReference>
<reference evidence="17 18" key="1">
    <citation type="submission" date="2024-02" db="EMBL/GenBank/DDBJ databases">
        <authorList>
            <person name="Chen Y."/>
            <person name="Shah S."/>
            <person name="Dougan E. K."/>
            <person name="Thang M."/>
            <person name="Chan C."/>
        </authorList>
    </citation>
    <scope>NUCLEOTIDE SEQUENCE [LARGE SCALE GENOMIC DNA]</scope>
</reference>
<feature type="transmembrane region" description="Helical" evidence="15">
    <location>
        <begin position="289"/>
        <end position="313"/>
    </location>
</feature>
<evidence type="ECO:0000256" key="10">
    <source>
        <dbReference type="ARBA" id="ARBA00023065"/>
    </source>
</evidence>
<keyword evidence="12" id="KW-0325">Glycoprotein</keyword>
<feature type="transmembrane region" description="Helical" evidence="15">
    <location>
        <begin position="155"/>
        <end position="171"/>
    </location>
</feature>
<dbReference type="Gene3D" id="1.20.120.350">
    <property type="entry name" value="Voltage-gated potassium channels. Chain C"/>
    <property type="match status" value="1"/>
</dbReference>
<dbReference type="PROSITE" id="PS50222">
    <property type="entry name" value="EF_HAND_2"/>
    <property type="match status" value="1"/>
</dbReference>
<accession>A0ABP0SCN1</accession>
<evidence type="ECO:0000256" key="6">
    <source>
        <dbReference type="ARBA" id="ARBA00022692"/>
    </source>
</evidence>
<evidence type="ECO:0000256" key="4">
    <source>
        <dbReference type="ARBA" id="ARBA00022568"/>
    </source>
</evidence>
<name>A0ABP0SCN1_9DINO</name>
<keyword evidence="14" id="KW-0175">Coiled coil</keyword>
<evidence type="ECO:0000256" key="14">
    <source>
        <dbReference type="SAM" id="Coils"/>
    </source>
</evidence>
<protein>
    <submittedName>
        <fullName evidence="17">Voltage-dependent T-type calcium channel subunit alpha-1H (Low-voltage-activated calcium channel alpha1 3.2 subunit) (Voltage-gated calcium channel subunit alpha Cav3.2)</fullName>
    </submittedName>
</protein>
<dbReference type="Gene3D" id="1.10.238.10">
    <property type="entry name" value="EF-hand"/>
    <property type="match status" value="1"/>
</dbReference>
<keyword evidence="5" id="KW-0107">Calcium channel</keyword>
<gene>
    <name evidence="17" type="ORF">SCF082_LOCUS51154</name>
</gene>
<evidence type="ECO:0000256" key="2">
    <source>
        <dbReference type="ARBA" id="ARBA00022448"/>
    </source>
</evidence>
<keyword evidence="3" id="KW-0597">Phosphoprotein</keyword>
<evidence type="ECO:0000313" key="17">
    <source>
        <dbReference type="EMBL" id="CAK9110129.1"/>
    </source>
</evidence>
<evidence type="ECO:0000256" key="5">
    <source>
        <dbReference type="ARBA" id="ARBA00022673"/>
    </source>
</evidence>
<keyword evidence="11 15" id="KW-0472">Membrane</keyword>
<dbReference type="InterPro" id="IPR050599">
    <property type="entry name" value="VDCC_alpha-1_subunit"/>
</dbReference>
<organism evidence="17 18">
    <name type="scientific">Durusdinium trenchii</name>
    <dbReference type="NCBI Taxonomy" id="1381693"/>
    <lineage>
        <taxon>Eukaryota</taxon>
        <taxon>Sar</taxon>
        <taxon>Alveolata</taxon>
        <taxon>Dinophyceae</taxon>
        <taxon>Suessiales</taxon>
        <taxon>Symbiodiniaceae</taxon>
        <taxon>Durusdinium</taxon>
    </lineage>
</organism>
<dbReference type="Proteomes" id="UP001642464">
    <property type="component" value="Unassembled WGS sequence"/>
</dbReference>
<keyword evidence="7" id="KW-0106">Calcium</keyword>
<keyword evidence="9 15" id="KW-1133">Transmembrane helix</keyword>
<evidence type="ECO:0000256" key="13">
    <source>
        <dbReference type="ARBA" id="ARBA00023303"/>
    </source>
</evidence>
<keyword evidence="2" id="KW-0813">Transport</keyword>
<evidence type="ECO:0000256" key="1">
    <source>
        <dbReference type="ARBA" id="ARBA00004141"/>
    </source>
</evidence>
<keyword evidence="13" id="KW-0407">Ion channel</keyword>
<dbReference type="Gene3D" id="1.10.287.70">
    <property type="match status" value="1"/>
</dbReference>
<dbReference type="SUPFAM" id="SSF47473">
    <property type="entry name" value="EF-hand"/>
    <property type="match status" value="1"/>
</dbReference>
<evidence type="ECO:0000256" key="8">
    <source>
        <dbReference type="ARBA" id="ARBA00022882"/>
    </source>
</evidence>